<feature type="region of interest" description="Disordered" evidence="1">
    <location>
        <begin position="221"/>
        <end position="246"/>
    </location>
</feature>
<evidence type="ECO:0000313" key="2">
    <source>
        <dbReference type="EMBL" id="CAB9497036.1"/>
    </source>
</evidence>
<dbReference type="PANTHER" id="PTHR36971">
    <property type="entry name" value="UNNAMED PRODUCT"/>
    <property type="match status" value="1"/>
</dbReference>
<dbReference type="Proteomes" id="UP001153069">
    <property type="component" value="Unassembled WGS sequence"/>
</dbReference>
<feature type="region of interest" description="Disordered" evidence="1">
    <location>
        <begin position="147"/>
        <end position="172"/>
    </location>
</feature>
<dbReference type="SUPFAM" id="SSF53335">
    <property type="entry name" value="S-adenosyl-L-methionine-dependent methyltransferases"/>
    <property type="match status" value="1"/>
</dbReference>
<dbReference type="InterPro" id="IPR029063">
    <property type="entry name" value="SAM-dependent_MTases_sf"/>
</dbReference>
<protein>
    <recommendedName>
        <fullName evidence="4">Methyltransferase domain-containing protein</fullName>
    </recommendedName>
</protein>
<organism evidence="2 3">
    <name type="scientific">Seminavis robusta</name>
    <dbReference type="NCBI Taxonomy" id="568900"/>
    <lineage>
        <taxon>Eukaryota</taxon>
        <taxon>Sar</taxon>
        <taxon>Stramenopiles</taxon>
        <taxon>Ochrophyta</taxon>
        <taxon>Bacillariophyta</taxon>
        <taxon>Bacillariophyceae</taxon>
        <taxon>Bacillariophycidae</taxon>
        <taxon>Naviculales</taxon>
        <taxon>Naviculaceae</taxon>
        <taxon>Seminavis</taxon>
    </lineage>
</organism>
<dbReference type="EMBL" id="CAICTM010000013">
    <property type="protein sequence ID" value="CAB9497036.1"/>
    <property type="molecule type" value="Genomic_DNA"/>
</dbReference>
<evidence type="ECO:0008006" key="4">
    <source>
        <dbReference type="Google" id="ProtNLM"/>
    </source>
</evidence>
<keyword evidence="3" id="KW-1185">Reference proteome</keyword>
<accession>A0A9N8H195</accession>
<feature type="region of interest" description="Disordered" evidence="1">
    <location>
        <begin position="276"/>
        <end position="302"/>
    </location>
</feature>
<gene>
    <name evidence="2" type="ORF">SEMRO_13_G009940.1</name>
</gene>
<dbReference type="PANTHER" id="PTHR36971:SF3">
    <property type="entry name" value="C3H1-TYPE DOMAIN-CONTAINING PROTEIN"/>
    <property type="match status" value="1"/>
</dbReference>
<evidence type="ECO:0000256" key="1">
    <source>
        <dbReference type="SAM" id="MobiDB-lite"/>
    </source>
</evidence>
<proteinExistence type="predicted"/>
<dbReference type="OrthoDB" id="422036at2759"/>
<name>A0A9N8H195_9STRA</name>
<reference evidence="2" key="1">
    <citation type="submission" date="2020-06" db="EMBL/GenBank/DDBJ databases">
        <authorList>
            <consortium name="Plant Systems Biology data submission"/>
        </authorList>
    </citation>
    <scope>NUCLEOTIDE SEQUENCE</scope>
    <source>
        <strain evidence="2">D6</strain>
    </source>
</reference>
<evidence type="ECO:0000313" key="3">
    <source>
        <dbReference type="Proteomes" id="UP001153069"/>
    </source>
</evidence>
<dbReference type="AlphaFoldDB" id="A0A9N8H195"/>
<comment type="caution">
    <text evidence="2">The sequence shown here is derived from an EMBL/GenBank/DDBJ whole genome shotgun (WGS) entry which is preliminary data.</text>
</comment>
<feature type="compositionally biased region" description="Polar residues" evidence="1">
    <location>
        <begin position="293"/>
        <end position="302"/>
    </location>
</feature>
<sequence>MLACLPEEDNDNDEINENVLEEVAGAESAEVKDDNNQEAVTVKTTVDDTNVNTDSITGILVGRCVRGFYTTMNVVVVGDDPLVDSNNIDEEEDDHYHVLVRIQFHHTCSAHVVKELRSYLRRYCKNGDLVHIQRGIYRDAATSTNQLLDHTTRETKNSTTAPTTNNSQTEEAETAFNWRDPRFVVTVHSIPDAQNVIRLIKPTFWGISKCQAWQQKLYHQKQTEVKKKPPNTTQQQQQQQQNGCMAHHAGGLEKRKQGEFVANFLLHMVMASLATNNDDDDNADEHENHDLGNPSTWANSIPTTDQATGLLKQRALEYLNGGSGVLDVAGGSGHVSMALGMLGIQSTVVDPREAVGKLPSRDRKLWKRALGERGQAAKQRPSSPSNNTPYPIINPGGDPIYYCQPIKPFQSLRAWFGTPPPGVDSNRRNTDNATVPVCDNTHDAVRNCRAIVALHPDEATDAIVDVAVQQRIPLVIVPCCVYCRLFPHRRLPTRKIQDESTATTSNQLERAMVSTYQDLLVYLQAKDPAIQKATLPFMGANTVLFRPLESKST</sequence>
<feature type="compositionally biased region" description="Polar residues" evidence="1">
    <location>
        <begin position="157"/>
        <end position="169"/>
    </location>
</feature>